<evidence type="ECO:0000313" key="2">
    <source>
        <dbReference type="EMBL" id="SUC34668.1"/>
    </source>
</evidence>
<dbReference type="Proteomes" id="UP000255129">
    <property type="component" value="Unassembled WGS sequence"/>
</dbReference>
<feature type="chain" id="PRO_5016565264" description="Major outer membrane protein" evidence="1">
    <location>
        <begin position="22"/>
        <end position="341"/>
    </location>
</feature>
<reference evidence="2 3" key="1">
    <citation type="submission" date="2018-06" db="EMBL/GenBank/DDBJ databases">
        <authorList>
            <consortium name="Pathogen Informatics"/>
            <person name="Doyle S."/>
        </authorList>
    </citation>
    <scope>NUCLEOTIDE SEQUENCE [LARGE SCALE GENOMIC DNA]</scope>
    <source>
        <strain evidence="2 3">NCTC12026</strain>
    </source>
</reference>
<dbReference type="RefSeq" id="WP_006815666.1">
    <property type="nucleotide sequence ID" value="NZ_AP018946.1"/>
</dbReference>
<accession>A0A379G121</accession>
<evidence type="ECO:0008006" key="4">
    <source>
        <dbReference type="Google" id="ProtNLM"/>
    </source>
</evidence>
<keyword evidence="1" id="KW-0732">Signal</keyword>
<organism evidence="2 3">
    <name type="scientific">Providencia rustigianii</name>
    <dbReference type="NCBI Taxonomy" id="158850"/>
    <lineage>
        <taxon>Bacteria</taxon>
        <taxon>Pseudomonadati</taxon>
        <taxon>Pseudomonadota</taxon>
        <taxon>Gammaproteobacteria</taxon>
        <taxon>Enterobacterales</taxon>
        <taxon>Morganellaceae</taxon>
        <taxon>Providencia</taxon>
    </lineage>
</organism>
<dbReference type="OrthoDB" id="6467868at2"/>
<evidence type="ECO:0000256" key="1">
    <source>
        <dbReference type="SAM" id="SignalP"/>
    </source>
</evidence>
<name>A0A379G121_9GAMM</name>
<dbReference type="AlphaFoldDB" id="A0A379G121"/>
<evidence type="ECO:0000313" key="3">
    <source>
        <dbReference type="Proteomes" id="UP000255129"/>
    </source>
</evidence>
<protein>
    <recommendedName>
        <fullName evidence="4">Major outer membrane protein</fullName>
    </recommendedName>
</protein>
<gene>
    <name evidence="2" type="ORF">NCTC12026_01016</name>
</gene>
<dbReference type="EMBL" id="UGUA01000002">
    <property type="protein sequence ID" value="SUC34668.1"/>
    <property type="molecule type" value="Genomic_DNA"/>
</dbReference>
<feature type="signal peptide" evidence="1">
    <location>
        <begin position="1"/>
        <end position="21"/>
    </location>
</feature>
<proteinExistence type="predicted"/>
<sequence>MKILIKSTGAALVLMTFVSQAEEFIPSGSIGVTQTFYGNAGSYKTATSHPSLLFNYNFYPKWSMALQWDRTWNMYHYDGSEKQQDNRFSGPKGTLNYNYGVIDGSKVKWNSSLMVENEDDFDGTNQTYALMQTAFDFSEYIPKNDYIQATQFAFSPMYIYGWNTQGPSGHVNTGILSLLTNWQLPANFSITLNAYAFREWYDGNMLITDGTQSYSNANYYMFLAWLNYSNTLYQFNDNTSLSFNFVGGLDPYISSNKKAAWDPFIAGNQMSEWLSPTIMDGNYKSTYTLFALPQLSLNYQYNKALNLSAFVQAKYSNQVWGSTEKDWELQPQGGVGIRYAF</sequence>